<dbReference type="InterPro" id="IPR018639">
    <property type="entry name" value="DUF2062"/>
</dbReference>
<reference evidence="3 4" key="1">
    <citation type="submission" date="2016-10" db="EMBL/GenBank/DDBJ databases">
        <authorList>
            <person name="de Groot N.N."/>
        </authorList>
    </citation>
    <scope>NUCLEOTIDE SEQUENCE [LARGE SCALE GENOMIC DNA]</scope>
    <source>
        <strain evidence="3 4">JCM 19513</strain>
    </source>
</reference>
<feature type="transmembrane region" description="Helical" evidence="1">
    <location>
        <begin position="47"/>
        <end position="71"/>
    </location>
</feature>
<evidence type="ECO:0000313" key="4">
    <source>
        <dbReference type="Proteomes" id="UP000185766"/>
    </source>
</evidence>
<proteinExistence type="predicted"/>
<dbReference type="Proteomes" id="UP000185766">
    <property type="component" value="Unassembled WGS sequence"/>
</dbReference>
<feature type="domain" description="DUF2062" evidence="2">
    <location>
        <begin position="22"/>
        <end position="164"/>
    </location>
</feature>
<keyword evidence="1" id="KW-0812">Transmembrane</keyword>
<evidence type="ECO:0000256" key="1">
    <source>
        <dbReference type="SAM" id="Phobius"/>
    </source>
</evidence>
<dbReference type="RefSeq" id="WP_074869821.1">
    <property type="nucleotide sequence ID" value="NZ_FOAS01000014.1"/>
</dbReference>
<keyword evidence="1" id="KW-1133">Transmembrane helix</keyword>
<keyword evidence="1" id="KW-0472">Membrane</keyword>
<dbReference type="Pfam" id="PF09835">
    <property type="entry name" value="DUF2062"/>
    <property type="match status" value="1"/>
</dbReference>
<organism evidence="3 4">
    <name type="scientific">Atopomonas hussainii</name>
    <dbReference type="NCBI Taxonomy" id="1429083"/>
    <lineage>
        <taxon>Bacteria</taxon>
        <taxon>Pseudomonadati</taxon>
        <taxon>Pseudomonadota</taxon>
        <taxon>Gammaproteobacteria</taxon>
        <taxon>Pseudomonadales</taxon>
        <taxon>Pseudomonadaceae</taxon>
        <taxon>Atopomonas</taxon>
    </lineage>
</organism>
<dbReference type="PANTHER" id="PTHR40547:SF1">
    <property type="entry name" value="SLL0298 PROTEIN"/>
    <property type="match status" value="1"/>
</dbReference>
<name>A0A1H7RCN6_9GAMM</name>
<dbReference type="EMBL" id="FOAS01000014">
    <property type="protein sequence ID" value="SEL57755.1"/>
    <property type="molecule type" value="Genomic_DNA"/>
</dbReference>
<feature type="transmembrane region" description="Helical" evidence="1">
    <location>
        <begin position="132"/>
        <end position="159"/>
    </location>
</feature>
<dbReference type="STRING" id="1429083.GCA_001885685_03221"/>
<sequence length="175" mass="20494">MPRRIIKRYLPSPEAIKSNKSLRFMGDVIHDPNLWHLNRHSVARAMAVGLFWALIPMPMQMVAAAIFAVMWRANLPISIALVWLTNPLTMPPIFYCTYKLGAWMLDTPPLAFPEKLDLAWFEQIFLEHWQPLYAGSVVIGLGMAVLGYFTAHLLWRWWVAKSWRQRKQRRLLRKP</sequence>
<evidence type="ECO:0000259" key="2">
    <source>
        <dbReference type="Pfam" id="PF09835"/>
    </source>
</evidence>
<accession>A0A1H7RCN6</accession>
<evidence type="ECO:0000313" key="3">
    <source>
        <dbReference type="EMBL" id="SEL57755.1"/>
    </source>
</evidence>
<dbReference type="PANTHER" id="PTHR40547">
    <property type="entry name" value="SLL0298 PROTEIN"/>
    <property type="match status" value="1"/>
</dbReference>
<gene>
    <name evidence="3" type="ORF">SAMN05216214_11488</name>
</gene>
<protein>
    <recommendedName>
        <fullName evidence="2">DUF2062 domain-containing protein</fullName>
    </recommendedName>
</protein>
<dbReference type="AlphaFoldDB" id="A0A1H7RCN6"/>
<keyword evidence="4" id="KW-1185">Reference proteome</keyword>